<dbReference type="Pfam" id="PF02311">
    <property type="entry name" value="AraC_binding"/>
    <property type="match status" value="1"/>
</dbReference>
<dbReference type="InterPro" id="IPR003313">
    <property type="entry name" value="AraC-bd"/>
</dbReference>
<evidence type="ECO:0000256" key="4">
    <source>
        <dbReference type="ARBA" id="ARBA00023163"/>
    </source>
</evidence>
<dbReference type="PROSITE" id="PS00041">
    <property type="entry name" value="HTH_ARAC_FAMILY_1"/>
    <property type="match status" value="1"/>
</dbReference>
<evidence type="ECO:0000256" key="2">
    <source>
        <dbReference type="ARBA" id="ARBA00023125"/>
    </source>
</evidence>
<gene>
    <name evidence="6" type="ORF">DFW101_1198</name>
</gene>
<evidence type="ECO:0000313" key="6">
    <source>
        <dbReference type="EMBL" id="EHJ47208.1"/>
    </source>
</evidence>
<dbReference type="InterPro" id="IPR037923">
    <property type="entry name" value="HTH-like"/>
</dbReference>
<dbReference type="Pfam" id="PF12833">
    <property type="entry name" value="HTH_18"/>
    <property type="match status" value="1"/>
</dbReference>
<keyword evidence="3" id="KW-0010">Activator</keyword>
<accession>G7Q4I5</accession>
<dbReference type="PANTHER" id="PTHR46796">
    <property type="entry name" value="HTH-TYPE TRANSCRIPTIONAL ACTIVATOR RHAS-RELATED"/>
    <property type="match status" value="1"/>
</dbReference>
<dbReference type="PANTHER" id="PTHR46796:SF2">
    <property type="entry name" value="TRANSCRIPTIONAL REGULATORY PROTEIN"/>
    <property type="match status" value="1"/>
</dbReference>
<dbReference type="EMBL" id="CM001368">
    <property type="protein sequence ID" value="EHJ47208.1"/>
    <property type="molecule type" value="Genomic_DNA"/>
</dbReference>
<dbReference type="InterPro" id="IPR018062">
    <property type="entry name" value="HTH_AraC-typ_CS"/>
</dbReference>
<name>G7Q4I5_9BACT</name>
<evidence type="ECO:0000259" key="5">
    <source>
        <dbReference type="PROSITE" id="PS01124"/>
    </source>
</evidence>
<evidence type="ECO:0000256" key="3">
    <source>
        <dbReference type="ARBA" id="ARBA00023159"/>
    </source>
</evidence>
<dbReference type="RefSeq" id="WP_009180620.1">
    <property type="nucleotide sequence ID" value="NZ_CM001368.1"/>
</dbReference>
<reference evidence="7" key="1">
    <citation type="journal article" date="2015" name="Genome Announc.">
        <title>High-Quality Draft Genome Sequence of Desulfovibrio carbinoliphilus FW-101-2B, an Organic Acid-Oxidizing Sulfate-Reducing Bacterium Isolated from Uranium(VI)-Contaminated Groundwater.</title>
        <authorList>
            <person name="Ramsay B.D."/>
            <person name="Hwang C."/>
            <person name="Woo H.L."/>
            <person name="Carroll S.L."/>
            <person name="Lucas S."/>
            <person name="Han J."/>
            <person name="Lapidus A.L."/>
            <person name="Cheng J.F."/>
            <person name="Goodwin L.A."/>
            <person name="Pitluck S."/>
            <person name="Peters L."/>
            <person name="Chertkov O."/>
            <person name="Held B."/>
            <person name="Detter J.C."/>
            <person name="Han C.S."/>
            <person name="Tapia R."/>
            <person name="Land M.L."/>
            <person name="Hauser L.J."/>
            <person name="Kyrpides N.C."/>
            <person name="Ivanova N.N."/>
            <person name="Mikhailova N."/>
            <person name="Pagani I."/>
            <person name="Woyke T."/>
            <person name="Arkin A.P."/>
            <person name="Dehal P."/>
            <person name="Chivian D."/>
            <person name="Criddle C.S."/>
            <person name="Wu W."/>
            <person name="Chakraborty R."/>
            <person name="Hazen T.C."/>
            <person name="Fields M.W."/>
        </authorList>
    </citation>
    <scope>NUCLEOTIDE SEQUENCE [LARGE SCALE GENOMIC DNA]</scope>
    <source>
        <strain evidence="7">FW-101-2B</strain>
    </source>
</reference>
<dbReference type="GO" id="GO:0003700">
    <property type="term" value="F:DNA-binding transcription factor activity"/>
    <property type="evidence" value="ECO:0007669"/>
    <property type="project" value="InterPro"/>
</dbReference>
<keyword evidence="2" id="KW-0238">DNA-binding</keyword>
<dbReference type="eggNOG" id="COG2207">
    <property type="taxonomic scope" value="Bacteria"/>
</dbReference>
<sequence length="285" mass="30552">MPDDAQPISPGPAATACRLPLCPDALALYASYRNHRFSRHAHEGYALGVIEAGALAFRYRGSRLVAPAGAVNLVQPGVPHDGEPAGDDGWRYRMLYLPAALLSMVLPDGAPLPHFRPGVIEDPLLAARVADTHRLLMDAAASQLARETALLALLALWTGRHADDRPASPPVGPEPRAVRLVLDLLAARFAENLSLHDLAREAGLSPWHLSRVVARHTGLSPHAHQRECRLRAARRALAGPDRLADIAAMAGFADQSHLTRAFAARFGLSPGAYRKIVQNTSALPG</sequence>
<organism evidence="6 7">
    <name type="scientific">Solidesulfovibrio carbinoliphilus subsp. oakridgensis</name>
    <dbReference type="NCBI Taxonomy" id="694327"/>
    <lineage>
        <taxon>Bacteria</taxon>
        <taxon>Pseudomonadati</taxon>
        <taxon>Thermodesulfobacteriota</taxon>
        <taxon>Desulfovibrionia</taxon>
        <taxon>Desulfovibrionales</taxon>
        <taxon>Desulfovibrionaceae</taxon>
        <taxon>Solidesulfovibrio</taxon>
    </lineage>
</organism>
<dbReference type="AlphaFoldDB" id="G7Q4I5"/>
<evidence type="ECO:0000313" key="7">
    <source>
        <dbReference type="Proteomes" id="UP000004662"/>
    </source>
</evidence>
<dbReference type="OrthoDB" id="112032at2"/>
<dbReference type="STRING" id="694327.DFW101_1198"/>
<dbReference type="Gene3D" id="1.10.10.60">
    <property type="entry name" value="Homeodomain-like"/>
    <property type="match status" value="1"/>
</dbReference>
<dbReference type="SUPFAM" id="SSF51215">
    <property type="entry name" value="Regulatory protein AraC"/>
    <property type="match status" value="1"/>
</dbReference>
<feature type="domain" description="HTH araC/xylS-type" evidence="5">
    <location>
        <begin position="179"/>
        <end position="276"/>
    </location>
</feature>
<evidence type="ECO:0000256" key="1">
    <source>
        <dbReference type="ARBA" id="ARBA00023015"/>
    </source>
</evidence>
<dbReference type="PROSITE" id="PS01124">
    <property type="entry name" value="HTH_ARAC_FAMILY_2"/>
    <property type="match status" value="1"/>
</dbReference>
<keyword evidence="4" id="KW-0804">Transcription</keyword>
<dbReference type="InterPro" id="IPR050204">
    <property type="entry name" value="AraC_XylS_family_regulators"/>
</dbReference>
<dbReference type="SMART" id="SM00342">
    <property type="entry name" value="HTH_ARAC"/>
    <property type="match status" value="1"/>
</dbReference>
<dbReference type="SUPFAM" id="SSF46689">
    <property type="entry name" value="Homeodomain-like"/>
    <property type="match status" value="2"/>
</dbReference>
<keyword evidence="7" id="KW-1185">Reference proteome</keyword>
<dbReference type="Proteomes" id="UP000004662">
    <property type="component" value="Chromosome"/>
</dbReference>
<dbReference type="GO" id="GO:0043565">
    <property type="term" value="F:sequence-specific DNA binding"/>
    <property type="evidence" value="ECO:0007669"/>
    <property type="project" value="InterPro"/>
</dbReference>
<dbReference type="HOGENOM" id="CLU_000445_88_16_7"/>
<dbReference type="InterPro" id="IPR009057">
    <property type="entry name" value="Homeodomain-like_sf"/>
</dbReference>
<proteinExistence type="predicted"/>
<keyword evidence="1" id="KW-0805">Transcription regulation</keyword>
<protein>
    <submittedName>
        <fullName evidence="6">Transcriptional regulator, AraC family</fullName>
    </submittedName>
</protein>
<dbReference type="InterPro" id="IPR018060">
    <property type="entry name" value="HTH_AraC"/>
</dbReference>